<comment type="caution">
    <text evidence="1">The sequence shown here is derived from an EMBL/GenBank/DDBJ whole genome shotgun (WGS) entry which is preliminary data.</text>
</comment>
<dbReference type="InterPro" id="IPR050246">
    <property type="entry name" value="Class_II_FBP_aldolase"/>
</dbReference>
<dbReference type="InterPro" id="IPR000771">
    <property type="entry name" value="FBA_II"/>
</dbReference>
<sequence length="230" mass="24688">IHPGALKQGGIPLVACCISAAERASVPITVHFDHGTSKQDLVEALELGFSSVMVDGSHLSFDENAAYTKFISLLAHSNDMLVEAELGRLSGTEDDLTVEEYEAKLTDAEKFIDETGIDALAVCIGNVHGKYPASGPNLRLDLLKELQVLSQKKGVFLVLHGASGLGEELVKECINLGVRKFNVNTEVRKAYMDSLITPKKDLVHVMASAKEAMKAVVAEKMHLFGSAGKA</sequence>
<dbReference type="PANTHER" id="PTHR30304">
    <property type="entry name" value="D-TAGATOSE-1,6-BISPHOSPHATE ALDOLASE"/>
    <property type="match status" value="1"/>
</dbReference>
<dbReference type="PIRSF" id="PIRSF001359">
    <property type="entry name" value="F_bP_aldolase_II"/>
    <property type="match status" value="1"/>
</dbReference>
<dbReference type="InterPro" id="IPR013785">
    <property type="entry name" value="Aldolase_TIM"/>
</dbReference>
<proteinExistence type="predicted"/>
<reference evidence="1 3" key="2">
    <citation type="journal article" date="2017" name="Front. Plant Sci.">
        <title>Gene Classification and Mining of Molecular Markers Useful in Red Clover (Trifolium pratense) Breeding.</title>
        <authorList>
            <person name="Istvanek J."/>
            <person name="Dluhosova J."/>
            <person name="Dluhos P."/>
            <person name="Patkova L."/>
            <person name="Nedelnik J."/>
            <person name="Repkova J."/>
        </authorList>
    </citation>
    <scope>NUCLEOTIDE SEQUENCE [LARGE SCALE GENOMIC DNA]</scope>
    <source>
        <strain evidence="3">cv. Tatra</strain>
        <tissue evidence="1">Young leaves</tissue>
    </source>
</reference>
<evidence type="ECO:0000313" key="3">
    <source>
        <dbReference type="Proteomes" id="UP000236291"/>
    </source>
</evidence>
<gene>
    <name evidence="2" type="ORF">L195_g026908</name>
    <name evidence="1" type="ORF">L195_g027086</name>
</gene>
<dbReference type="GO" id="GO:0005975">
    <property type="term" value="P:carbohydrate metabolic process"/>
    <property type="evidence" value="ECO:0007669"/>
    <property type="project" value="InterPro"/>
</dbReference>
<dbReference type="Pfam" id="PF01116">
    <property type="entry name" value="F_bP_aldolase"/>
    <property type="match status" value="1"/>
</dbReference>
<feature type="non-terminal residue" evidence="1">
    <location>
        <position position="1"/>
    </location>
</feature>
<dbReference type="PANTHER" id="PTHR30304:SF0">
    <property type="entry name" value="D-TAGATOSE-1,6-BISPHOSPHATE ALDOLASE SUBUNIT GATY-RELATED"/>
    <property type="match status" value="1"/>
</dbReference>
<dbReference type="SUPFAM" id="SSF51569">
    <property type="entry name" value="Aldolase"/>
    <property type="match status" value="1"/>
</dbReference>
<reference evidence="1 3" key="1">
    <citation type="journal article" date="2014" name="Am. J. Bot.">
        <title>Genome assembly and annotation for red clover (Trifolium pratense; Fabaceae).</title>
        <authorList>
            <person name="Istvanek J."/>
            <person name="Jaros M."/>
            <person name="Krenek A."/>
            <person name="Repkova J."/>
        </authorList>
    </citation>
    <scope>NUCLEOTIDE SEQUENCE [LARGE SCALE GENOMIC DNA]</scope>
    <source>
        <strain evidence="3">cv. Tatra</strain>
        <tissue evidence="1">Young leaves</tissue>
    </source>
</reference>
<dbReference type="EMBL" id="ASHM01022802">
    <property type="protein sequence ID" value="PNY03575.1"/>
    <property type="molecule type" value="Genomic_DNA"/>
</dbReference>
<evidence type="ECO:0000313" key="2">
    <source>
        <dbReference type="EMBL" id="PNY03575.1"/>
    </source>
</evidence>
<dbReference type="AlphaFoldDB" id="A0A2K3KY54"/>
<dbReference type="CDD" id="cd00947">
    <property type="entry name" value="TBP_aldolase_IIB"/>
    <property type="match status" value="1"/>
</dbReference>
<protein>
    <submittedName>
        <fullName evidence="1">Ketose-bisphosphate aldolase class-II family protein</fullName>
    </submittedName>
</protein>
<organism evidence="1 3">
    <name type="scientific">Trifolium pratense</name>
    <name type="common">Red clover</name>
    <dbReference type="NCBI Taxonomy" id="57577"/>
    <lineage>
        <taxon>Eukaryota</taxon>
        <taxon>Viridiplantae</taxon>
        <taxon>Streptophyta</taxon>
        <taxon>Embryophyta</taxon>
        <taxon>Tracheophyta</taxon>
        <taxon>Spermatophyta</taxon>
        <taxon>Magnoliopsida</taxon>
        <taxon>eudicotyledons</taxon>
        <taxon>Gunneridae</taxon>
        <taxon>Pentapetalae</taxon>
        <taxon>rosids</taxon>
        <taxon>fabids</taxon>
        <taxon>Fabales</taxon>
        <taxon>Fabaceae</taxon>
        <taxon>Papilionoideae</taxon>
        <taxon>50 kb inversion clade</taxon>
        <taxon>NPAAA clade</taxon>
        <taxon>Hologalegina</taxon>
        <taxon>IRL clade</taxon>
        <taxon>Trifolieae</taxon>
        <taxon>Trifolium</taxon>
    </lineage>
</organism>
<name>A0A2K3KY54_TRIPR</name>
<accession>A0A2K3KY54</accession>
<dbReference type="EMBL" id="ASHM01023024">
    <property type="protein sequence ID" value="PNX71214.1"/>
    <property type="molecule type" value="Genomic_DNA"/>
</dbReference>
<evidence type="ECO:0000313" key="1">
    <source>
        <dbReference type="EMBL" id="PNX71214.1"/>
    </source>
</evidence>
<dbReference type="Proteomes" id="UP000236291">
    <property type="component" value="Unassembled WGS sequence"/>
</dbReference>
<dbReference type="Gene3D" id="3.20.20.70">
    <property type="entry name" value="Aldolase class I"/>
    <property type="match status" value="1"/>
</dbReference>
<dbReference type="GO" id="GO:0016832">
    <property type="term" value="F:aldehyde-lyase activity"/>
    <property type="evidence" value="ECO:0007669"/>
    <property type="project" value="InterPro"/>
</dbReference>
<dbReference type="STRING" id="57577.A0A2K3KY54"/>
<dbReference type="GO" id="GO:0008270">
    <property type="term" value="F:zinc ion binding"/>
    <property type="evidence" value="ECO:0007669"/>
    <property type="project" value="InterPro"/>
</dbReference>